<dbReference type="GO" id="GO:0010089">
    <property type="term" value="P:xylem development"/>
    <property type="evidence" value="ECO:0007669"/>
    <property type="project" value="InterPro"/>
</dbReference>
<dbReference type="EMBL" id="CP093345">
    <property type="protein sequence ID" value="WOG95019.1"/>
    <property type="molecule type" value="Genomic_DNA"/>
</dbReference>
<reference evidence="3" key="2">
    <citation type="submission" date="2022-03" db="EMBL/GenBank/DDBJ databases">
        <title>Draft title - Genomic analysis of global carrot germplasm unveils the trajectory of domestication and the origin of high carotenoid orange carrot.</title>
        <authorList>
            <person name="Iorizzo M."/>
            <person name="Ellison S."/>
            <person name="Senalik D."/>
            <person name="Macko-Podgorni A."/>
            <person name="Grzebelus D."/>
            <person name="Bostan H."/>
            <person name="Rolling W."/>
            <person name="Curaba J."/>
            <person name="Simon P."/>
        </authorList>
    </citation>
    <scope>NUCLEOTIDE SEQUENCE</scope>
    <source>
        <tissue evidence="3">Leaf</tissue>
    </source>
</reference>
<sequence length="124" mass="13651">MALTTKNSRNFDRKFLEVSTSTFSEKSTKPNHHLHILIFTVLSILLILFCAVSISSDDSSARAASMIIPISRRQLLSSTMNSFNTKKVNGDKSTDLPASKSNRKAKFEGDAHEVPSGPNPISNR</sequence>
<organism evidence="3 4">
    <name type="scientific">Daucus carota subsp. sativus</name>
    <name type="common">Carrot</name>
    <dbReference type="NCBI Taxonomy" id="79200"/>
    <lineage>
        <taxon>Eukaryota</taxon>
        <taxon>Viridiplantae</taxon>
        <taxon>Streptophyta</taxon>
        <taxon>Embryophyta</taxon>
        <taxon>Tracheophyta</taxon>
        <taxon>Spermatophyta</taxon>
        <taxon>Magnoliopsida</taxon>
        <taxon>eudicotyledons</taxon>
        <taxon>Gunneridae</taxon>
        <taxon>Pentapetalae</taxon>
        <taxon>asterids</taxon>
        <taxon>campanulids</taxon>
        <taxon>Apiales</taxon>
        <taxon>Apiaceae</taxon>
        <taxon>Apioideae</taxon>
        <taxon>Scandiceae</taxon>
        <taxon>Daucinae</taxon>
        <taxon>Daucus</taxon>
        <taxon>Daucus sect. Daucus</taxon>
    </lineage>
</organism>
<dbReference type="GO" id="GO:0048046">
    <property type="term" value="C:apoplast"/>
    <property type="evidence" value="ECO:0007669"/>
    <property type="project" value="TreeGrafter"/>
</dbReference>
<dbReference type="InterPro" id="IPR037495">
    <property type="entry name" value="CLE41/42/44"/>
</dbReference>
<protein>
    <submittedName>
        <fullName evidence="3">Uncharacterized protein</fullName>
    </submittedName>
</protein>
<gene>
    <name evidence="3" type="ORF">DCAR_0314321</name>
</gene>
<dbReference type="PANTHER" id="PTHR35301">
    <property type="entry name" value="CLAVATA3/ESR (CLE)-RELATED PROTEIN 41-RELATED"/>
    <property type="match status" value="1"/>
</dbReference>
<evidence type="ECO:0000313" key="4">
    <source>
        <dbReference type="Proteomes" id="UP000077755"/>
    </source>
</evidence>
<feature type="transmembrane region" description="Helical" evidence="2">
    <location>
        <begin position="34"/>
        <end position="54"/>
    </location>
</feature>
<keyword evidence="2" id="KW-1133">Transmembrane helix</keyword>
<evidence type="ECO:0000256" key="2">
    <source>
        <dbReference type="SAM" id="Phobius"/>
    </source>
</evidence>
<name>A0AAF0WT98_DAUCS</name>
<accession>A0AAF0WT98</accession>
<dbReference type="GO" id="GO:0033612">
    <property type="term" value="F:receptor serine/threonine kinase binding"/>
    <property type="evidence" value="ECO:0007669"/>
    <property type="project" value="InterPro"/>
</dbReference>
<keyword evidence="2" id="KW-0472">Membrane</keyword>
<evidence type="ECO:0000256" key="1">
    <source>
        <dbReference type="SAM" id="MobiDB-lite"/>
    </source>
</evidence>
<dbReference type="PANTHER" id="PTHR35301:SF1">
    <property type="entry name" value="CLAVATA3_ESR (CLE)-RELATED PROTEIN 41-RELATED"/>
    <property type="match status" value="1"/>
</dbReference>
<keyword evidence="2" id="KW-0812">Transmembrane</keyword>
<dbReference type="AlphaFoldDB" id="A0AAF0WT98"/>
<keyword evidence="4" id="KW-1185">Reference proteome</keyword>
<feature type="region of interest" description="Disordered" evidence="1">
    <location>
        <begin position="83"/>
        <end position="124"/>
    </location>
</feature>
<proteinExistence type="predicted"/>
<reference evidence="3" key="1">
    <citation type="journal article" date="2016" name="Nat. Genet.">
        <title>A high-quality carrot genome assembly provides new insights into carotenoid accumulation and asterid genome evolution.</title>
        <authorList>
            <person name="Iorizzo M."/>
            <person name="Ellison S."/>
            <person name="Senalik D."/>
            <person name="Zeng P."/>
            <person name="Satapoomin P."/>
            <person name="Huang J."/>
            <person name="Bowman M."/>
            <person name="Iovene M."/>
            <person name="Sanseverino W."/>
            <person name="Cavagnaro P."/>
            <person name="Yildiz M."/>
            <person name="Macko-Podgorni A."/>
            <person name="Moranska E."/>
            <person name="Grzebelus E."/>
            <person name="Grzebelus D."/>
            <person name="Ashrafi H."/>
            <person name="Zheng Z."/>
            <person name="Cheng S."/>
            <person name="Spooner D."/>
            <person name="Van Deynze A."/>
            <person name="Simon P."/>
        </authorList>
    </citation>
    <scope>NUCLEOTIDE SEQUENCE</scope>
    <source>
        <tissue evidence="3">Leaf</tissue>
    </source>
</reference>
<dbReference type="Proteomes" id="UP000077755">
    <property type="component" value="Chromosome 3"/>
</dbReference>
<evidence type="ECO:0000313" key="3">
    <source>
        <dbReference type="EMBL" id="WOG95019.1"/>
    </source>
</evidence>